<feature type="chain" id="PRO_5018752979" evidence="5">
    <location>
        <begin position="23"/>
        <end position="463"/>
    </location>
</feature>
<feature type="domain" description="Immunoglobulin" evidence="6">
    <location>
        <begin position="234"/>
        <end position="327"/>
    </location>
</feature>
<proteinExistence type="predicted"/>
<dbReference type="InterPro" id="IPR003599">
    <property type="entry name" value="Ig_sub"/>
</dbReference>
<dbReference type="InterPro" id="IPR050671">
    <property type="entry name" value="CD300_family_receptors"/>
</dbReference>
<evidence type="ECO:0000256" key="1">
    <source>
        <dbReference type="ARBA" id="ARBA00004370"/>
    </source>
</evidence>
<feature type="domain" description="Immunoglobulin" evidence="6">
    <location>
        <begin position="23"/>
        <end position="119"/>
    </location>
</feature>
<reference evidence="7" key="1">
    <citation type="submission" date="2025-08" db="UniProtKB">
        <authorList>
            <consortium name="Ensembl"/>
        </authorList>
    </citation>
    <scope>IDENTIFICATION</scope>
</reference>
<keyword evidence="8" id="KW-1185">Reference proteome</keyword>
<evidence type="ECO:0000259" key="6">
    <source>
        <dbReference type="SMART" id="SM00409"/>
    </source>
</evidence>
<dbReference type="Proteomes" id="UP000265000">
    <property type="component" value="Unplaced"/>
</dbReference>
<feature type="domain" description="Immunoglobulin" evidence="6">
    <location>
        <begin position="127"/>
        <end position="227"/>
    </location>
</feature>
<evidence type="ECO:0000256" key="2">
    <source>
        <dbReference type="ARBA" id="ARBA00022692"/>
    </source>
</evidence>
<dbReference type="Pfam" id="PF07686">
    <property type="entry name" value="V-set"/>
    <property type="match status" value="3"/>
</dbReference>
<dbReference type="SMART" id="SM00409">
    <property type="entry name" value="IG"/>
    <property type="match status" value="3"/>
</dbReference>
<feature type="signal peptide" evidence="5">
    <location>
        <begin position="1"/>
        <end position="22"/>
    </location>
</feature>
<dbReference type="Gene3D" id="2.60.40.10">
    <property type="entry name" value="Immunoglobulins"/>
    <property type="match status" value="3"/>
</dbReference>
<dbReference type="GO" id="GO:0004888">
    <property type="term" value="F:transmembrane signaling receptor activity"/>
    <property type="evidence" value="ECO:0007669"/>
    <property type="project" value="TreeGrafter"/>
</dbReference>
<evidence type="ECO:0000256" key="3">
    <source>
        <dbReference type="ARBA" id="ARBA00023136"/>
    </source>
</evidence>
<organism evidence="7 8">
    <name type="scientific">Fundulus heteroclitus</name>
    <name type="common">Killifish</name>
    <name type="synonym">Mummichog</name>
    <dbReference type="NCBI Taxonomy" id="8078"/>
    <lineage>
        <taxon>Eukaryota</taxon>
        <taxon>Metazoa</taxon>
        <taxon>Chordata</taxon>
        <taxon>Craniata</taxon>
        <taxon>Vertebrata</taxon>
        <taxon>Euteleostomi</taxon>
        <taxon>Actinopterygii</taxon>
        <taxon>Neopterygii</taxon>
        <taxon>Teleostei</taxon>
        <taxon>Neoteleostei</taxon>
        <taxon>Acanthomorphata</taxon>
        <taxon>Ovalentaria</taxon>
        <taxon>Atherinomorphae</taxon>
        <taxon>Cyprinodontiformes</taxon>
        <taxon>Fundulidae</taxon>
        <taxon>Fundulus</taxon>
    </lineage>
</organism>
<dbReference type="GeneTree" id="ENSGT00950000182977"/>
<keyword evidence="2 4" id="KW-0812">Transmembrane</keyword>
<protein>
    <submittedName>
        <fullName evidence="7">Polymeric immunoglobulin receptor-like</fullName>
    </submittedName>
</protein>
<evidence type="ECO:0000313" key="8">
    <source>
        <dbReference type="Proteomes" id="UP000265000"/>
    </source>
</evidence>
<keyword evidence="5" id="KW-0732">Signal</keyword>
<dbReference type="InterPro" id="IPR013783">
    <property type="entry name" value="Ig-like_fold"/>
</dbReference>
<evidence type="ECO:0000256" key="4">
    <source>
        <dbReference type="SAM" id="Phobius"/>
    </source>
</evidence>
<name>A0A3Q2PDR9_FUNHE</name>
<keyword evidence="4" id="KW-1133">Transmembrane helix</keyword>
<reference evidence="7" key="2">
    <citation type="submission" date="2025-09" db="UniProtKB">
        <authorList>
            <consortium name="Ensembl"/>
        </authorList>
    </citation>
    <scope>IDENTIFICATION</scope>
</reference>
<dbReference type="PANTHER" id="PTHR11860">
    <property type="entry name" value="POLYMERIC-IMMUNOGLOBULIN RECEPTOR"/>
    <property type="match status" value="1"/>
</dbReference>
<dbReference type="GO" id="GO:0005886">
    <property type="term" value="C:plasma membrane"/>
    <property type="evidence" value="ECO:0007669"/>
    <property type="project" value="TreeGrafter"/>
</dbReference>
<dbReference type="AlphaFoldDB" id="A0A3Q2PDR9"/>
<sequence length="463" mass="52083">MRRFQKLLFSLCSLFCVSSVAGLVRVFGYEGRDVAVSCSYPKGYQTYEKYLCRNDCKDKDILIKTSQQNKTRYFIYDDKSTRIFTTTISNLLSNDTGKYWCGVTKDFHDIYTQIKLETIQDSCCNTVNNIHGDEEGSVSISCPYDSESVDKLKYICRGNRPSTCLQQAVITSNNRENGRFRLTDDTKSRIFTVTVSSLTLTDAGSYLCGVQKYTGPDVFSAVQLKVKEWCCVKAKKIKGIVGHSITFQCPYPPRLRDNRKFFCKGSHRSNCTDMMMGQSRFLLHSDSSESFSVTISQLEEGDSGTYWCRSSPQWMVGNYTQFHLSVGTKEQNESRKTKLDELPAHGTTAGLPDATLYSLIAVLSVLLLLTLTIILVIVCSKKCHKVKETEVIAVGNKLDFKEACGGEDVYRNHDAVVMTSQQNTSKEASARYCLDVLDGDGDYGNITAAEDIYCNEDFHNTLR</sequence>
<dbReference type="Ensembl" id="ENSFHET00000017809.1">
    <property type="protein sequence ID" value="ENSFHEP00000010949.1"/>
    <property type="gene ID" value="ENSFHEG00000012323.1"/>
</dbReference>
<evidence type="ECO:0000313" key="7">
    <source>
        <dbReference type="Ensembl" id="ENSFHEP00000010949.1"/>
    </source>
</evidence>
<dbReference type="InterPro" id="IPR036179">
    <property type="entry name" value="Ig-like_dom_sf"/>
</dbReference>
<comment type="subcellular location">
    <subcellularLocation>
        <location evidence="1">Membrane</location>
    </subcellularLocation>
</comment>
<dbReference type="STRING" id="8078.ENSFHEP00000010949"/>
<evidence type="ECO:0000256" key="5">
    <source>
        <dbReference type="SAM" id="SignalP"/>
    </source>
</evidence>
<dbReference type="SUPFAM" id="SSF48726">
    <property type="entry name" value="Immunoglobulin"/>
    <property type="match status" value="3"/>
</dbReference>
<dbReference type="CDD" id="cd05716">
    <property type="entry name" value="IgV_pIgR_like"/>
    <property type="match status" value="1"/>
</dbReference>
<feature type="transmembrane region" description="Helical" evidence="4">
    <location>
        <begin position="356"/>
        <end position="378"/>
    </location>
</feature>
<accession>A0A3Q2PDR9</accession>
<dbReference type="InterPro" id="IPR013106">
    <property type="entry name" value="Ig_V-set"/>
</dbReference>
<dbReference type="PANTHER" id="PTHR11860:SF118">
    <property type="entry name" value="CMRF35-LIKE MOLECULE 3-RELATED"/>
    <property type="match status" value="1"/>
</dbReference>
<keyword evidence="3 4" id="KW-0472">Membrane</keyword>